<feature type="domain" description="C2H2-type" evidence="2">
    <location>
        <begin position="78"/>
        <end position="105"/>
    </location>
</feature>
<keyword evidence="4" id="KW-1185">Reference proteome</keyword>
<keyword evidence="1" id="KW-0479">Metal-binding</keyword>
<accession>A0A8J2HAM7</accession>
<evidence type="ECO:0000256" key="1">
    <source>
        <dbReference type="PROSITE-ProRule" id="PRU00042"/>
    </source>
</evidence>
<dbReference type="InterPro" id="IPR013087">
    <property type="entry name" value="Znf_C2H2_type"/>
</dbReference>
<proteinExistence type="predicted"/>
<evidence type="ECO:0000313" key="4">
    <source>
        <dbReference type="Proteomes" id="UP000786811"/>
    </source>
</evidence>
<reference evidence="3" key="1">
    <citation type="submission" date="2021-04" db="EMBL/GenBank/DDBJ databases">
        <authorList>
            <person name="Chebbi M.A.C M."/>
        </authorList>
    </citation>
    <scope>NUCLEOTIDE SEQUENCE</scope>
</reference>
<keyword evidence="1" id="KW-0862">Zinc</keyword>
<dbReference type="AlphaFoldDB" id="A0A8J2HAM7"/>
<gene>
    <name evidence="3" type="ORF">HICCMSTLAB_LOCUS5552</name>
</gene>
<evidence type="ECO:0000313" key="3">
    <source>
        <dbReference type="EMBL" id="CAG5090244.1"/>
    </source>
</evidence>
<name>A0A8J2HAM7_COTCN</name>
<dbReference type="EMBL" id="CAJNRD030001119">
    <property type="protein sequence ID" value="CAG5090244.1"/>
    <property type="molecule type" value="Genomic_DNA"/>
</dbReference>
<dbReference type="GO" id="GO:0008270">
    <property type="term" value="F:zinc ion binding"/>
    <property type="evidence" value="ECO:0007669"/>
    <property type="project" value="UniProtKB-KW"/>
</dbReference>
<comment type="caution">
    <text evidence="3">The sequence shown here is derived from an EMBL/GenBank/DDBJ whole genome shotgun (WGS) entry which is preliminary data.</text>
</comment>
<evidence type="ECO:0000259" key="2">
    <source>
        <dbReference type="PROSITE" id="PS50157"/>
    </source>
</evidence>
<keyword evidence="1" id="KW-0863">Zinc-finger</keyword>
<sequence length="116" mass="13263">MSGIKLNSSSSIPSKYLPSVVLQRLDIPKDSPVYVINTETSEKEKSNITQSKQNFCDRNCKDLTPNHEAHHKILSIEYICQRCHQSFETTELHSQHVLNHYSRKERKSSESSESGS</sequence>
<protein>
    <recommendedName>
        <fullName evidence="2">C2H2-type domain-containing protein</fullName>
    </recommendedName>
</protein>
<dbReference type="Proteomes" id="UP000786811">
    <property type="component" value="Unassembled WGS sequence"/>
</dbReference>
<dbReference type="PROSITE" id="PS50157">
    <property type="entry name" value="ZINC_FINGER_C2H2_2"/>
    <property type="match status" value="1"/>
</dbReference>
<dbReference type="PROSITE" id="PS00028">
    <property type="entry name" value="ZINC_FINGER_C2H2_1"/>
    <property type="match status" value="1"/>
</dbReference>
<organism evidence="3 4">
    <name type="scientific">Cotesia congregata</name>
    <name type="common">Parasitoid wasp</name>
    <name type="synonym">Apanteles congregatus</name>
    <dbReference type="NCBI Taxonomy" id="51543"/>
    <lineage>
        <taxon>Eukaryota</taxon>
        <taxon>Metazoa</taxon>
        <taxon>Ecdysozoa</taxon>
        <taxon>Arthropoda</taxon>
        <taxon>Hexapoda</taxon>
        <taxon>Insecta</taxon>
        <taxon>Pterygota</taxon>
        <taxon>Neoptera</taxon>
        <taxon>Endopterygota</taxon>
        <taxon>Hymenoptera</taxon>
        <taxon>Apocrita</taxon>
        <taxon>Ichneumonoidea</taxon>
        <taxon>Braconidae</taxon>
        <taxon>Microgastrinae</taxon>
        <taxon>Cotesia</taxon>
    </lineage>
</organism>
<dbReference type="OrthoDB" id="7701731at2759"/>